<dbReference type="RefSeq" id="WP_324266839.1">
    <property type="nucleotide sequence ID" value="NZ_JAWLNX010000012.1"/>
</dbReference>
<keyword evidence="1" id="KW-0812">Transmembrane</keyword>
<keyword evidence="3" id="KW-1185">Reference proteome</keyword>
<comment type="caution">
    <text evidence="2">The sequence shown here is derived from an EMBL/GenBank/DDBJ whole genome shotgun (WGS) entry which is preliminary data.</text>
</comment>
<sequence>MKPRYWILIAVLVAVVALIVAMVMIFAKSSGPHGYVADNYTRAAQLDIPGDDDNEAYTSPKAPPVVSREITAKWRPQSESSDAAGIYLRYSDDAIVIQPNGPGSVIHLMDADDAYRRYHSHLGGIWAWSSTYEEGFRGGGPGEGK</sequence>
<evidence type="ECO:0000313" key="3">
    <source>
        <dbReference type="Proteomes" id="UP001327093"/>
    </source>
</evidence>
<protein>
    <submittedName>
        <fullName evidence="2">DUF4247 domain-containing protein</fullName>
    </submittedName>
</protein>
<dbReference type="EMBL" id="JAWLNX010000012">
    <property type="protein sequence ID" value="MEB3369353.1"/>
    <property type="molecule type" value="Genomic_DNA"/>
</dbReference>
<organism evidence="2 3">
    <name type="scientific">Saccharopolyspora mangrovi</name>
    <dbReference type="NCBI Taxonomy" id="3082379"/>
    <lineage>
        <taxon>Bacteria</taxon>
        <taxon>Bacillati</taxon>
        <taxon>Actinomycetota</taxon>
        <taxon>Actinomycetes</taxon>
        <taxon>Pseudonocardiales</taxon>
        <taxon>Pseudonocardiaceae</taxon>
        <taxon>Saccharopolyspora</taxon>
    </lineage>
</organism>
<gene>
    <name evidence="2" type="ORF">R4I43_18230</name>
</gene>
<proteinExistence type="predicted"/>
<reference evidence="2 3" key="1">
    <citation type="submission" date="2023-10" db="EMBL/GenBank/DDBJ databases">
        <title>Saccharopolyspora sp. nov., isolated from mangrove soil.</title>
        <authorList>
            <person name="Lu Y."/>
            <person name="Liu W."/>
        </authorList>
    </citation>
    <scope>NUCLEOTIDE SEQUENCE [LARGE SCALE GENOMIC DNA]</scope>
    <source>
        <strain evidence="2 3">S2-29</strain>
    </source>
</reference>
<name>A0ABU6ACS2_9PSEU</name>
<keyword evidence="1" id="KW-1133">Transmembrane helix</keyword>
<evidence type="ECO:0000313" key="2">
    <source>
        <dbReference type="EMBL" id="MEB3369353.1"/>
    </source>
</evidence>
<dbReference type="Proteomes" id="UP001327093">
    <property type="component" value="Unassembled WGS sequence"/>
</dbReference>
<dbReference type="Pfam" id="PF14042">
    <property type="entry name" value="DUF4247"/>
    <property type="match status" value="1"/>
</dbReference>
<evidence type="ECO:0000256" key="1">
    <source>
        <dbReference type="SAM" id="Phobius"/>
    </source>
</evidence>
<keyword evidence="1" id="KW-0472">Membrane</keyword>
<dbReference type="InterPro" id="IPR025341">
    <property type="entry name" value="DUF4247"/>
</dbReference>
<accession>A0ABU6ACS2</accession>
<feature type="transmembrane region" description="Helical" evidence="1">
    <location>
        <begin position="6"/>
        <end position="27"/>
    </location>
</feature>